<dbReference type="InterPro" id="IPR024370">
    <property type="entry name" value="PBP_domain"/>
</dbReference>
<evidence type="ECO:0000256" key="1">
    <source>
        <dbReference type="SAM" id="SignalP"/>
    </source>
</evidence>
<proteinExistence type="predicted"/>
<protein>
    <recommendedName>
        <fullName evidence="2">PBP domain-containing protein</fullName>
    </recommendedName>
</protein>
<evidence type="ECO:0000313" key="4">
    <source>
        <dbReference type="Proteomes" id="UP000651452"/>
    </source>
</evidence>
<reference evidence="3" key="1">
    <citation type="submission" date="2018-12" db="EMBL/GenBank/DDBJ databases">
        <authorList>
            <person name="Syme R.A."/>
            <person name="Farfan-Caceres L."/>
            <person name="Lichtenzveig J."/>
        </authorList>
    </citation>
    <scope>NUCLEOTIDE SEQUENCE</scope>
    <source>
        <strain evidence="3">Al4</strain>
    </source>
</reference>
<organism evidence="3 4">
    <name type="scientific">Ascochyta lentis</name>
    <dbReference type="NCBI Taxonomy" id="205686"/>
    <lineage>
        <taxon>Eukaryota</taxon>
        <taxon>Fungi</taxon>
        <taxon>Dikarya</taxon>
        <taxon>Ascomycota</taxon>
        <taxon>Pezizomycotina</taxon>
        <taxon>Dothideomycetes</taxon>
        <taxon>Pleosporomycetidae</taxon>
        <taxon>Pleosporales</taxon>
        <taxon>Pleosporineae</taxon>
        <taxon>Didymellaceae</taxon>
        <taxon>Ascochyta</taxon>
    </lineage>
</organism>
<keyword evidence="4" id="KW-1185">Reference proteome</keyword>
<dbReference type="SUPFAM" id="SSF53850">
    <property type="entry name" value="Periplasmic binding protein-like II"/>
    <property type="match status" value="1"/>
</dbReference>
<keyword evidence="1" id="KW-0732">Signal</keyword>
<feature type="signal peptide" evidence="1">
    <location>
        <begin position="1"/>
        <end position="22"/>
    </location>
</feature>
<dbReference type="Gene3D" id="3.40.190.10">
    <property type="entry name" value="Periplasmic binding protein-like II"/>
    <property type="match status" value="2"/>
</dbReference>
<feature type="domain" description="PBP" evidence="2">
    <location>
        <begin position="69"/>
        <end position="279"/>
    </location>
</feature>
<dbReference type="Proteomes" id="UP000651452">
    <property type="component" value="Unassembled WGS sequence"/>
</dbReference>
<sequence>MFLSRILCFLYTIAIAIGGVKALVDPTEVYNGDFTLASIDALLRIADALADTFIQDRVQNGSQPFSIGWVLGDTTFTIKNLQSGEADLGISYVPAAEKIAVDQGIIDSKTGRYYLFRDHFIIAGPPENPAGVNDTMDATTIFAKIYQAGELNAAKTVVPTRFLTRYDKSATNLKEAQLWLGIGQVPWGLPYSTWYDQSPAFPIQALSTASLLREYTLTDRGTYLSLEQLQPNLINALSQFKVGTDSEDDPLLLPGHLLVGRKARNATLAYQFANWATSARGQSVVTGFQKNDRKSRGYILEHIFQKRNKRKFSM</sequence>
<accession>A0A8H7JA28</accession>
<name>A0A8H7JA28_9PLEO</name>
<comment type="caution">
    <text evidence="3">The sequence shown here is derived from an EMBL/GenBank/DDBJ whole genome shotgun (WGS) entry which is preliminary data.</text>
</comment>
<dbReference type="OrthoDB" id="10260248at2759"/>
<dbReference type="AlphaFoldDB" id="A0A8H7JA28"/>
<gene>
    <name evidence="3" type="ORF">EKO04_002715</name>
</gene>
<feature type="chain" id="PRO_5034149850" description="PBP domain-containing protein" evidence="1">
    <location>
        <begin position="23"/>
        <end position="314"/>
    </location>
</feature>
<reference evidence="3" key="2">
    <citation type="submission" date="2020-09" db="EMBL/GenBank/DDBJ databases">
        <title>Reference genome assembly for Australian Ascochyta lentis isolate Al4.</title>
        <authorList>
            <person name="Lee R.C."/>
            <person name="Farfan-Caceres L.M."/>
            <person name="Debler J.W."/>
            <person name="Williams A.H."/>
            <person name="Henares B.M."/>
        </authorList>
    </citation>
    <scope>NUCLEOTIDE SEQUENCE</scope>
    <source>
        <strain evidence="3">Al4</strain>
    </source>
</reference>
<evidence type="ECO:0000313" key="3">
    <source>
        <dbReference type="EMBL" id="KAF9699290.1"/>
    </source>
</evidence>
<dbReference type="EMBL" id="RZGK01000005">
    <property type="protein sequence ID" value="KAF9699290.1"/>
    <property type="molecule type" value="Genomic_DNA"/>
</dbReference>
<dbReference type="PANTHER" id="PTHR37945">
    <property type="entry name" value="EXTRACELLULAR TUNGSTATE BINDING PROTEIN"/>
    <property type="match status" value="1"/>
</dbReference>
<dbReference type="Pfam" id="PF12849">
    <property type="entry name" value="PBP_like_2"/>
    <property type="match status" value="1"/>
</dbReference>
<dbReference type="InterPro" id="IPR052738">
    <property type="entry name" value="ABC-Tungstate_binding"/>
</dbReference>
<evidence type="ECO:0000259" key="2">
    <source>
        <dbReference type="Pfam" id="PF12849"/>
    </source>
</evidence>
<dbReference type="PANTHER" id="PTHR37945:SF1">
    <property type="entry name" value="EXTRACELLULAR TUNGSTATE BINDING PROTEIN"/>
    <property type="match status" value="1"/>
</dbReference>